<dbReference type="AlphaFoldDB" id="A0A1M5CP44"/>
<keyword evidence="5" id="KW-1185">Reference proteome</keyword>
<evidence type="ECO:0000259" key="3">
    <source>
        <dbReference type="PROSITE" id="PS50893"/>
    </source>
</evidence>
<dbReference type="InterPro" id="IPR003593">
    <property type="entry name" value="AAA+_ATPase"/>
</dbReference>
<dbReference type="Pfam" id="PF00005">
    <property type="entry name" value="ABC_tran"/>
    <property type="match status" value="1"/>
</dbReference>
<keyword evidence="1" id="KW-0547">Nucleotide-binding</keyword>
<dbReference type="SUPFAM" id="SSF52540">
    <property type="entry name" value="P-loop containing nucleoside triphosphate hydrolases"/>
    <property type="match status" value="1"/>
</dbReference>
<organism evidence="4 5">
    <name type="scientific">Geodermatophilus nigrescens</name>
    <dbReference type="NCBI Taxonomy" id="1070870"/>
    <lineage>
        <taxon>Bacteria</taxon>
        <taxon>Bacillati</taxon>
        <taxon>Actinomycetota</taxon>
        <taxon>Actinomycetes</taxon>
        <taxon>Geodermatophilales</taxon>
        <taxon>Geodermatophilaceae</taxon>
        <taxon>Geodermatophilus</taxon>
    </lineage>
</organism>
<dbReference type="PANTHER" id="PTHR43158:SF5">
    <property type="entry name" value="ABC TRANSPORTER, ATP-BINDING PROTEIN"/>
    <property type="match status" value="1"/>
</dbReference>
<feature type="domain" description="ABC transporter" evidence="3">
    <location>
        <begin position="5"/>
        <end position="230"/>
    </location>
</feature>
<dbReference type="InterPro" id="IPR027417">
    <property type="entry name" value="P-loop_NTPase"/>
</dbReference>
<accession>A0A1M5CP44</accession>
<keyword evidence="2 4" id="KW-0067">ATP-binding</keyword>
<dbReference type="OrthoDB" id="9804819at2"/>
<dbReference type="RefSeq" id="WP_073417718.1">
    <property type="nucleotide sequence ID" value="NZ_FQVX01000001.1"/>
</dbReference>
<dbReference type="PROSITE" id="PS50893">
    <property type="entry name" value="ABC_TRANSPORTER_2"/>
    <property type="match status" value="1"/>
</dbReference>
<sequence>MTAAATLTDVTMRYREHTALDAVTTSFATDGITGLLGRNGAGKTTLMQLLAGHRVPSSGQVRVLGTDPYEDDAVLQQICFVKESQRYPDHFRVRDALSAAATLFPTWDEDLARSLVADFDLPARRPVVKLSRGMVSAVGITIGLASRAPVTFFDEPYLGLDAVARQLFYDRLIADYAEEPRTIVLSTHLIEEISGLLEHVVLLDGGRVLLDDDVETLRASALTVTGPTGRVEALAREHEVLTRDALGGSTRAVLRLGRPLEPADLAASGLAAEPTPLQQLVVALSTRATGTASAAAAARTARSSTPYEGATR</sequence>
<evidence type="ECO:0000256" key="1">
    <source>
        <dbReference type="ARBA" id="ARBA00022741"/>
    </source>
</evidence>
<evidence type="ECO:0000313" key="5">
    <source>
        <dbReference type="Proteomes" id="UP000184471"/>
    </source>
</evidence>
<dbReference type="EMBL" id="FQVX01000001">
    <property type="protein sequence ID" value="SHF56493.1"/>
    <property type="molecule type" value="Genomic_DNA"/>
</dbReference>
<dbReference type="Proteomes" id="UP000184471">
    <property type="component" value="Unassembled WGS sequence"/>
</dbReference>
<dbReference type="STRING" id="1070870.SAMN05444351_0032"/>
<dbReference type="GO" id="GO:0016887">
    <property type="term" value="F:ATP hydrolysis activity"/>
    <property type="evidence" value="ECO:0007669"/>
    <property type="project" value="InterPro"/>
</dbReference>
<proteinExistence type="predicted"/>
<dbReference type="PANTHER" id="PTHR43158">
    <property type="entry name" value="SKFA PEPTIDE EXPORT ATP-BINDING PROTEIN SKFE"/>
    <property type="match status" value="1"/>
</dbReference>
<name>A0A1M5CP44_9ACTN</name>
<dbReference type="CDD" id="cd03230">
    <property type="entry name" value="ABC_DR_subfamily_A"/>
    <property type="match status" value="1"/>
</dbReference>
<gene>
    <name evidence="4" type="ORF">SAMN05444351_0032</name>
</gene>
<dbReference type="GO" id="GO:0005524">
    <property type="term" value="F:ATP binding"/>
    <property type="evidence" value="ECO:0007669"/>
    <property type="project" value="UniProtKB-KW"/>
</dbReference>
<dbReference type="Gene3D" id="3.40.50.300">
    <property type="entry name" value="P-loop containing nucleotide triphosphate hydrolases"/>
    <property type="match status" value="1"/>
</dbReference>
<reference evidence="4 5" key="1">
    <citation type="submission" date="2016-11" db="EMBL/GenBank/DDBJ databases">
        <authorList>
            <person name="Jaros S."/>
            <person name="Januszkiewicz K."/>
            <person name="Wedrychowicz H."/>
        </authorList>
    </citation>
    <scope>NUCLEOTIDE SEQUENCE [LARGE SCALE GENOMIC DNA]</scope>
    <source>
        <strain evidence="4 5">DSM 45408</strain>
    </source>
</reference>
<evidence type="ECO:0000313" key="4">
    <source>
        <dbReference type="EMBL" id="SHF56493.1"/>
    </source>
</evidence>
<dbReference type="SMART" id="SM00382">
    <property type="entry name" value="AAA"/>
    <property type="match status" value="1"/>
</dbReference>
<evidence type="ECO:0000256" key="2">
    <source>
        <dbReference type="ARBA" id="ARBA00022840"/>
    </source>
</evidence>
<protein>
    <submittedName>
        <fullName evidence="4">ABC-2 type transport system ATP-binding protein</fullName>
    </submittedName>
</protein>
<dbReference type="InterPro" id="IPR003439">
    <property type="entry name" value="ABC_transporter-like_ATP-bd"/>
</dbReference>